<dbReference type="SUPFAM" id="SSF53822">
    <property type="entry name" value="Periplasmic binding protein-like I"/>
    <property type="match status" value="1"/>
</dbReference>
<evidence type="ECO:0000256" key="2">
    <source>
        <dbReference type="ARBA" id="ARBA00022729"/>
    </source>
</evidence>
<feature type="signal peptide" evidence="3">
    <location>
        <begin position="1"/>
        <end position="25"/>
    </location>
</feature>
<evidence type="ECO:0000313" key="5">
    <source>
        <dbReference type="EMBL" id="OBS09435.1"/>
    </source>
</evidence>
<evidence type="ECO:0000313" key="6">
    <source>
        <dbReference type="Proteomes" id="UP000029273"/>
    </source>
</evidence>
<dbReference type="InterPro" id="IPR028081">
    <property type="entry name" value="Leu-bd"/>
</dbReference>
<dbReference type="EMBL" id="JQSG02000003">
    <property type="protein sequence ID" value="OBS09435.1"/>
    <property type="molecule type" value="Genomic_DNA"/>
</dbReference>
<feature type="domain" description="Leucine-binding protein" evidence="4">
    <location>
        <begin position="28"/>
        <end position="343"/>
    </location>
</feature>
<dbReference type="OrthoDB" id="7337537at2"/>
<accession>A0A1A6C4G8</accession>
<protein>
    <recommendedName>
        <fullName evidence="4">Leucine-binding protein domain-containing protein</fullName>
    </recommendedName>
</protein>
<keyword evidence="2 3" id="KW-0732">Signal</keyword>
<dbReference type="InterPro" id="IPR028082">
    <property type="entry name" value="Peripla_BP_I"/>
</dbReference>
<name>A0A1A6C4G8_9GAMM</name>
<evidence type="ECO:0000259" key="4">
    <source>
        <dbReference type="Pfam" id="PF13458"/>
    </source>
</evidence>
<evidence type="ECO:0000256" key="3">
    <source>
        <dbReference type="SAM" id="SignalP"/>
    </source>
</evidence>
<feature type="chain" id="PRO_5008509308" description="Leucine-binding protein domain-containing protein" evidence="3">
    <location>
        <begin position="26"/>
        <end position="424"/>
    </location>
</feature>
<dbReference type="PANTHER" id="PTHR30483">
    <property type="entry name" value="LEUCINE-SPECIFIC-BINDING PROTEIN"/>
    <property type="match status" value="1"/>
</dbReference>
<comment type="similarity">
    <text evidence="1">Belongs to the leucine-binding protein family.</text>
</comment>
<dbReference type="Proteomes" id="UP000029273">
    <property type="component" value="Unassembled WGS sequence"/>
</dbReference>
<dbReference type="CDD" id="cd06346">
    <property type="entry name" value="PBP1_ABC_ligand_binding-like"/>
    <property type="match status" value="1"/>
</dbReference>
<keyword evidence="6" id="KW-1185">Reference proteome</keyword>
<organism evidence="5 6">
    <name type="scientific">Acidihalobacter prosperus</name>
    <dbReference type="NCBI Taxonomy" id="160660"/>
    <lineage>
        <taxon>Bacteria</taxon>
        <taxon>Pseudomonadati</taxon>
        <taxon>Pseudomonadota</taxon>
        <taxon>Gammaproteobacteria</taxon>
        <taxon>Chromatiales</taxon>
        <taxon>Ectothiorhodospiraceae</taxon>
        <taxon>Acidihalobacter</taxon>
    </lineage>
</organism>
<reference evidence="5 6" key="1">
    <citation type="journal article" date="2014" name="Genome Announc.">
        <title>Draft Genome Sequence of the Iron-Oxidizing, Acidophilic, and Halotolerant 'Thiobacillus prosperus' Type Strain DSM 5130.</title>
        <authorList>
            <person name="Ossandon F.J."/>
            <person name="Cardenas J.P."/>
            <person name="Corbett M."/>
            <person name="Quatrini R."/>
            <person name="Holmes D.S."/>
            <person name="Watkin E."/>
        </authorList>
    </citation>
    <scope>NUCLEOTIDE SEQUENCE [LARGE SCALE GENOMIC DNA]</scope>
    <source>
        <strain evidence="5 6">DSM 5130</strain>
    </source>
</reference>
<dbReference type="InterPro" id="IPR051010">
    <property type="entry name" value="BCAA_transport"/>
</dbReference>
<dbReference type="AlphaFoldDB" id="A0A1A6C4G8"/>
<proteinExistence type="inferred from homology"/>
<sequence length="424" mass="44571">MNHRLKSIAARSLIAFPLTTLMAHAACTIPIGIVLPTSGELSAQGQENVQMAQLAIQQIDKAGGPGACRLKAVISNSQTKPAIGVDAAKKLVDLDHVPAIVGASSSGVSMAILTSVTAPGHVVQISPSSTSPAFTTLAQQGKTGGYWFRTAPSDALQGVAMAYVAHQQAKLRRVAVMYLNNPYGSGLAGRFEHEFKAMGGTVTASVAFNPRQPSYRSEVHQAMQGHPQALFLVGYPNTGEVIVREWISAGGPHTYLFPDALHAPQFVDAIGGRYLDGHTWGTVPGNTRTRSLGYVAKAFKRGYGHAMSESYDASTYDATAIAALAAYAAKADGAVTGARVRDMIPRVTDPKGTAVYASVRGFRKAEKLLAAGKPIRYIGASGALHFDTTGDVKGPMVVWRVKDGKIVPVETLSAKRIAAIGAHG</sequence>
<dbReference type="Gene3D" id="3.40.50.2300">
    <property type="match status" value="2"/>
</dbReference>
<evidence type="ECO:0000256" key="1">
    <source>
        <dbReference type="ARBA" id="ARBA00010062"/>
    </source>
</evidence>
<dbReference type="RefSeq" id="WP_038088041.1">
    <property type="nucleotide sequence ID" value="NZ_JQSG02000003.1"/>
</dbReference>
<dbReference type="Pfam" id="PF13458">
    <property type="entry name" value="Peripla_BP_6"/>
    <property type="match status" value="1"/>
</dbReference>
<comment type="caution">
    <text evidence="5">The sequence shown here is derived from an EMBL/GenBank/DDBJ whole genome shotgun (WGS) entry which is preliminary data.</text>
</comment>
<gene>
    <name evidence="5" type="ORF">Thpro_021763</name>
</gene>
<dbReference type="PANTHER" id="PTHR30483:SF6">
    <property type="entry name" value="PERIPLASMIC BINDING PROTEIN OF ABC TRANSPORTER FOR NATURAL AMINO ACIDS"/>
    <property type="match status" value="1"/>
</dbReference>